<dbReference type="PANTHER" id="PTHR23301:SF0">
    <property type="entry name" value="CHITIN-BINDING TYPE-2 DOMAIN-CONTAINING PROTEIN-RELATED"/>
    <property type="match status" value="1"/>
</dbReference>
<evidence type="ECO:0000256" key="1">
    <source>
        <dbReference type="ARBA" id="ARBA00022669"/>
    </source>
</evidence>
<keyword evidence="5" id="KW-0325">Glycoprotein</keyword>
<dbReference type="PANTHER" id="PTHR23301">
    <property type="entry name" value="CHITIN BINDING PERITROPHIN-A"/>
    <property type="match status" value="1"/>
</dbReference>
<keyword evidence="3" id="KW-0677">Repeat</keyword>
<reference evidence="7 8" key="1">
    <citation type="journal article" date="2022" name="Nat. Ecol. Evol.">
        <title>A masculinizing supergene underlies an exaggerated male reproductive morph in a spider.</title>
        <authorList>
            <person name="Hendrickx F."/>
            <person name="De Corte Z."/>
            <person name="Sonet G."/>
            <person name="Van Belleghem S.M."/>
            <person name="Kostlbacher S."/>
            <person name="Vangestel C."/>
        </authorList>
    </citation>
    <scope>NUCLEOTIDE SEQUENCE [LARGE SCALE GENOMIC DNA]</scope>
    <source>
        <strain evidence="7">W744_W776</strain>
    </source>
</reference>
<evidence type="ECO:0000313" key="8">
    <source>
        <dbReference type="Proteomes" id="UP000827092"/>
    </source>
</evidence>
<dbReference type="AlphaFoldDB" id="A0AAV6UIA8"/>
<dbReference type="InterPro" id="IPR036508">
    <property type="entry name" value="Chitin-bd_dom_sf"/>
</dbReference>
<proteinExistence type="predicted"/>
<sequence>MTALIIMKTLYQIYLICKFVPTAECPKEYGVFPNPANCTTFYLCSGGEHHLQECPGGLHYDVHNVRCNFPGEARCEGKKEKPKIEVKPAASNAMSAKQKPSRHCPKLDGIYSNPTNCSTFYFCVGGTAFLQECPTGLAFDGDNLKCDRPAVVGCTQKVSTTNVSQPKTQKKQKPSRHCPKLDGIFSNPTNCSTFYFCVGGTAFLQECPTGLVFDGYNLKCDRPAVVGCTPPSGTVSVLRCPEPDGVFRHPIECGTFYLCRKGRAYQYECPVGLVFDYNHKRCDYKRNVKCPEHYLERRKHQNHYMKKEEISISENLT</sequence>
<evidence type="ECO:0000259" key="6">
    <source>
        <dbReference type="PROSITE" id="PS50940"/>
    </source>
</evidence>
<dbReference type="EMBL" id="JAFNEN010000435">
    <property type="protein sequence ID" value="KAG8183031.1"/>
    <property type="molecule type" value="Genomic_DNA"/>
</dbReference>
<dbReference type="PROSITE" id="PS50940">
    <property type="entry name" value="CHIT_BIND_II"/>
    <property type="match status" value="4"/>
</dbReference>
<dbReference type="Proteomes" id="UP000827092">
    <property type="component" value="Unassembled WGS sequence"/>
</dbReference>
<dbReference type="SUPFAM" id="SSF57625">
    <property type="entry name" value="Invertebrate chitin-binding proteins"/>
    <property type="match status" value="4"/>
</dbReference>
<evidence type="ECO:0000313" key="7">
    <source>
        <dbReference type="EMBL" id="KAG8183031.1"/>
    </source>
</evidence>
<comment type="caution">
    <text evidence="7">The sequence shown here is derived from an EMBL/GenBank/DDBJ whole genome shotgun (WGS) entry which is preliminary data.</text>
</comment>
<evidence type="ECO:0000256" key="3">
    <source>
        <dbReference type="ARBA" id="ARBA00022737"/>
    </source>
</evidence>
<dbReference type="InterPro" id="IPR002557">
    <property type="entry name" value="Chitin-bd_dom"/>
</dbReference>
<keyword evidence="4" id="KW-1015">Disulfide bond</keyword>
<feature type="domain" description="Chitin-binding type-2" evidence="6">
    <location>
        <begin position="101"/>
        <end position="156"/>
    </location>
</feature>
<feature type="domain" description="Chitin-binding type-2" evidence="6">
    <location>
        <begin position="175"/>
        <end position="230"/>
    </location>
</feature>
<protein>
    <recommendedName>
        <fullName evidence="6">Chitin-binding type-2 domain-containing protein</fullName>
    </recommendedName>
</protein>
<dbReference type="Pfam" id="PF01607">
    <property type="entry name" value="CBM_14"/>
    <property type="match status" value="4"/>
</dbReference>
<keyword evidence="2" id="KW-0732">Signal</keyword>
<keyword evidence="1" id="KW-0147">Chitin-binding</keyword>
<dbReference type="SMART" id="SM00494">
    <property type="entry name" value="ChtBD2"/>
    <property type="match status" value="4"/>
</dbReference>
<dbReference type="InterPro" id="IPR051940">
    <property type="entry name" value="Chitin_bind-dev_reg"/>
</dbReference>
<dbReference type="GO" id="GO:0005576">
    <property type="term" value="C:extracellular region"/>
    <property type="evidence" value="ECO:0007669"/>
    <property type="project" value="InterPro"/>
</dbReference>
<name>A0AAV6UIA8_9ARAC</name>
<organism evidence="7 8">
    <name type="scientific">Oedothorax gibbosus</name>
    <dbReference type="NCBI Taxonomy" id="931172"/>
    <lineage>
        <taxon>Eukaryota</taxon>
        <taxon>Metazoa</taxon>
        <taxon>Ecdysozoa</taxon>
        <taxon>Arthropoda</taxon>
        <taxon>Chelicerata</taxon>
        <taxon>Arachnida</taxon>
        <taxon>Araneae</taxon>
        <taxon>Araneomorphae</taxon>
        <taxon>Entelegynae</taxon>
        <taxon>Araneoidea</taxon>
        <taxon>Linyphiidae</taxon>
        <taxon>Erigoninae</taxon>
        <taxon>Oedothorax</taxon>
    </lineage>
</organism>
<keyword evidence="8" id="KW-1185">Reference proteome</keyword>
<accession>A0AAV6UIA8</accession>
<dbReference type="Gene3D" id="2.170.140.10">
    <property type="entry name" value="Chitin binding domain"/>
    <property type="match status" value="4"/>
</dbReference>
<evidence type="ECO:0000256" key="2">
    <source>
        <dbReference type="ARBA" id="ARBA00022729"/>
    </source>
</evidence>
<dbReference type="GO" id="GO:0008061">
    <property type="term" value="F:chitin binding"/>
    <property type="evidence" value="ECO:0007669"/>
    <property type="project" value="UniProtKB-KW"/>
</dbReference>
<evidence type="ECO:0000256" key="4">
    <source>
        <dbReference type="ARBA" id="ARBA00023157"/>
    </source>
</evidence>
<gene>
    <name evidence="7" type="ORF">JTE90_015662</name>
</gene>
<evidence type="ECO:0000256" key="5">
    <source>
        <dbReference type="ARBA" id="ARBA00023180"/>
    </source>
</evidence>
<feature type="domain" description="Chitin-binding type-2" evidence="6">
    <location>
        <begin position="237"/>
        <end position="292"/>
    </location>
</feature>
<feature type="domain" description="Chitin-binding type-2" evidence="6">
    <location>
        <begin position="22"/>
        <end position="77"/>
    </location>
</feature>